<dbReference type="GO" id="GO:0006915">
    <property type="term" value="P:apoptotic process"/>
    <property type="evidence" value="ECO:0007669"/>
    <property type="project" value="UniProtKB-KW"/>
</dbReference>
<name>A0A6I8TZN4_AEDAE</name>
<proteinExistence type="predicted"/>
<organism evidence="4 5">
    <name type="scientific">Aedes aegypti</name>
    <name type="common">Yellowfever mosquito</name>
    <name type="synonym">Culex aegypti</name>
    <dbReference type="NCBI Taxonomy" id="7159"/>
    <lineage>
        <taxon>Eukaryota</taxon>
        <taxon>Metazoa</taxon>
        <taxon>Ecdysozoa</taxon>
        <taxon>Arthropoda</taxon>
        <taxon>Hexapoda</taxon>
        <taxon>Insecta</taxon>
        <taxon>Pterygota</taxon>
        <taxon>Neoptera</taxon>
        <taxon>Endopterygota</taxon>
        <taxon>Diptera</taxon>
        <taxon>Nematocera</taxon>
        <taxon>Culicoidea</taxon>
        <taxon>Culicidae</taxon>
        <taxon>Culicinae</taxon>
        <taxon>Aedini</taxon>
        <taxon>Aedes</taxon>
        <taxon>Stegomyia</taxon>
    </lineage>
</organism>
<dbReference type="OrthoDB" id="7764146at2759"/>
<dbReference type="EnsemblMetazoa" id="AAEL021430-RB">
    <property type="protein sequence ID" value="AAEL021430-PB"/>
    <property type="gene ID" value="AAEL021430"/>
</dbReference>
<evidence type="ECO:0000313" key="4">
    <source>
        <dbReference type="EnsemblMetazoa" id="AAEL021430-PA"/>
    </source>
</evidence>
<sequence length="607" mass="69122">MCSTMSRLIRIGDSQRRKSFVKCCPTVANVLEKGRSHFEKELTSIVLEADGSMIVEDEVLDLLSSEGLSFMLLGNSEEWSEKNTTTSVDENKKHDIQQTQTFQEPSRSSSVMDSTLSSIASIELAECDAVFGNVSNVSTLEDPLALPNLSCGDKRKLADSVEETSNKRTKDISTETLVTCNVSEIEEDKSSLQEMETDSQEKEISSKTVDQNRVPRIQQSIKHDLSAPLKLANFQINWKILPSDVMHQLQGHEPSAGYRGISETNYNRLVDHVTAQLRTITTKIPFSIFKKHALKITTEYSVLRDYNDDGDVIGDGSNSLADKLRNHNSYLNRTRRTEKQTTHNKGCSNRQCKAGIREEYYKSGKTYCSKEHLMLLSRNNPESMQLNDEVLTSTEAFIRYKIDSSMTIEKLCQEIPMIRRNELLNYHFFKGTGVDAETFTTNFAKKRTKLIKVAKVYKKSLNITSSASDLEILEGVAKLLHEDFSCLIHELENTDENLHLDDVFPSIIIRNDQFFIYADHELVTTGVNTIIRAVQQLLVVYFVYFFKYPKQISKTLEFLQMYLLKIYPEHGTRSMATIVGGQQRMVASLISKITKLEWKNQLVENER</sequence>
<feature type="region of interest" description="Disordered" evidence="2">
    <location>
        <begin position="187"/>
        <end position="211"/>
    </location>
</feature>
<protein>
    <recommendedName>
        <fullName evidence="3">CIDE-N domain-containing protein</fullName>
    </recommendedName>
</protein>
<dbReference type="FunCoup" id="A0A6I8TZN4">
    <property type="interactions" value="24"/>
</dbReference>
<dbReference type="EnsemblMetazoa" id="AAEL021430-RA">
    <property type="protein sequence ID" value="AAEL021430-PA"/>
    <property type="gene ID" value="AAEL021430"/>
</dbReference>
<feature type="domain" description="CIDE-N" evidence="3">
    <location>
        <begin position="7"/>
        <end position="80"/>
    </location>
</feature>
<dbReference type="Pfam" id="PF02017">
    <property type="entry name" value="CIDE-N"/>
    <property type="match status" value="1"/>
</dbReference>
<keyword evidence="1" id="KW-0053">Apoptosis</keyword>
<dbReference type="InParanoid" id="A0A6I8TZN4"/>
<dbReference type="AlphaFoldDB" id="A0A6I8TZN4"/>
<dbReference type="InterPro" id="IPR003508">
    <property type="entry name" value="CIDE-N_dom"/>
</dbReference>
<evidence type="ECO:0000259" key="3">
    <source>
        <dbReference type="Pfam" id="PF02017"/>
    </source>
</evidence>
<evidence type="ECO:0000256" key="2">
    <source>
        <dbReference type="SAM" id="MobiDB-lite"/>
    </source>
</evidence>
<keyword evidence="5" id="KW-1185">Reference proteome</keyword>
<accession>A0A6I8TZN4</accession>
<dbReference type="Gene3D" id="3.10.20.10">
    <property type="match status" value="1"/>
</dbReference>
<evidence type="ECO:0000313" key="5">
    <source>
        <dbReference type="Proteomes" id="UP000008820"/>
    </source>
</evidence>
<evidence type="ECO:0000256" key="1">
    <source>
        <dbReference type="ARBA" id="ARBA00022703"/>
    </source>
</evidence>
<reference evidence="4" key="2">
    <citation type="submission" date="2020-05" db="UniProtKB">
        <authorList>
            <consortium name="EnsemblMetazoa"/>
        </authorList>
    </citation>
    <scope>IDENTIFICATION</scope>
    <source>
        <strain evidence="4">LVP_AGWG</strain>
    </source>
</reference>
<dbReference type="Proteomes" id="UP000008820">
    <property type="component" value="Chromosome 2"/>
</dbReference>
<gene>
    <name evidence="4" type="primary">110676385</name>
</gene>
<reference evidence="4 5" key="1">
    <citation type="submission" date="2017-06" db="EMBL/GenBank/DDBJ databases">
        <title>Aedes aegypti genome working group (AGWG) sequencing and assembly.</title>
        <authorList>
            <consortium name="Aedes aegypti Genome Working Group (AGWG)"/>
            <person name="Matthews B.J."/>
        </authorList>
    </citation>
    <scope>NUCLEOTIDE SEQUENCE [LARGE SCALE GENOMIC DNA]</scope>
    <source>
        <strain evidence="4 5">LVP_AGWG</strain>
    </source>
</reference>